<dbReference type="SMART" id="SM00562">
    <property type="entry name" value="NDK"/>
    <property type="match status" value="1"/>
</dbReference>
<evidence type="ECO:0000256" key="8">
    <source>
        <dbReference type="RuleBase" id="RU004011"/>
    </source>
</evidence>
<keyword evidence="5 9" id="KW-0418">Kinase</keyword>
<dbReference type="Pfam" id="PF00334">
    <property type="entry name" value="NDK"/>
    <property type="match status" value="1"/>
</dbReference>
<keyword evidence="4 9" id="KW-0547">Nucleotide-binding</keyword>
<dbReference type="PROSITE" id="PS51374">
    <property type="entry name" value="NDPK_LIKE"/>
    <property type="match status" value="1"/>
</dbReference>
<dbReference type="GeneTree" id="ENSGT00940000161283"/>
<name>A0A672TT21_STRHB</name>
<dbReference type="SUPFAM" id="SSF54919">
    <property type="entry name" value="Nucleoside diphosphate kinase, NDK"/>
    <property type="match status" value="1"/>
</dbReference>
<dbReference type="GO" id="GO:0006241">
    <property type="term" value="P:CTP biosynthetic process"/>
    <property type="evidence" value="ECO:0007669"/>
    <property type="project" value="InterPro"/>
</dbReference>
<evidence type="ECO:0000256" key="5">
    <source>
        <dbReference type="ARBA" id="ARBA00022777"/>
    </source>
</evidence>
<keyword evidence="3 9" id="KW-0808">Transferase</keyword>
<evidence type="ECO:0000256" key="9">
    <source>
        <dbReference type="RuleBase" id="RU004013"/>
    </source>
</evidence>
<evidence type="ECO:0000256" key="10">
    <source>
        <dbReference type="SAM" id="MobiDB-lite"/>
    </source>
</evidence>
<dbReference type="GO" id="GO:0006183">
    <property type="term" value="P:GTP biosynthetic process"/>
    <property type="evidence" value="ECO:0007669"/>
    <property type="project" value="InterPro"/>
</dbReference>
<evidence type="ECO:0000256" key="4">
    <source>
        <dbReference type="ARBA" id="ARBA00022741"/>
    </source>
</evidence>
<dbReference type="FunFam" id="3.30.70.141:FF:000039">
    <property type="entry name" value="Nucleoside diphosphate kinase B"/>
    <property type="match status" value="1"/>
</dbReference>
<feature type="binding site" evidence="7">
    <location>
        <position position="201"/>
    </location>
    <ligand>
        <name>ATP</name>
        <dbReference type="ChEBI" id="CHEBI:30616"/>
    </ligand>
</feature>
<dbReference type="Proteomes" id="UP000472266">
    <property type="component" value="Chromosome 5"/>
</dbReference>
<dbReference type="InterPro" id="IPR036850">
    <property type="entry name" value="NDK-like_dom_sf"/>
</dbReference>
<reference evidence="12" key="2">
    <citation type="submission" date="2025-08" db="UniProtKB">
        <authorList>
            <consortium name="Ensembl"/>
        </authorList>
    </citation>
    <scope>IDENTIFICATION</scope>
</reference>
<feature type="region of interest" description="Disordered" evidence="10">
    <location>
        <begin position="1"/>
        <end position="150"/>
    </location>
</feature>
<proteinExistence type="inferred from homology"/>
<keyword evidence="6 9" id="KW-0067">ATP-binding</keyword>
<feature type="binding site" evidence="7">
    <location>
        <position position="304"/>
    </location>
    <ligand>
        <name>ATP</name>
        <dbReference type="ChEBI" id="CHEBI:30616"/>
    </ligand>
</feature>
<evidence type="ECO:0000313" key="12">
    <source>
        <dbReference type="Ensembl" id="ENSSHBP00005004112.1"/>
    </source>
</evidence>
<dbReference type="EC" id="2.7.4.6" evidence="9"/>
<dbReference type="PANTHER" id="PTHR11349">
    <property type="entry name" value="NUCLEOSIDE DIPHOSPHATE KINASE"/>
    <property type="match status" value="1"/>
</dbReference>
<dbReference type="PRINTS" id="PR01243">
    <property type="entry name" value="NUCDPKINASE"/>
</dbReference>
<feature type="compositionally biased region" description="Low complexity" evidence="10">
    <location>
        <begin position="56"/>
        <end position="67"/>
    </location>
</feature>
<dbReference type="CDD" id="cd04413">
    <property type="entry name" value="NDPk_I"/>
    <property type="match status" value="1"/>
</dbReference>
<feature type="compositionally biased region" description="Basic residues" evidence="10">
    <location>
        <begin position="28"/>
        <end position="37"/>
    </location>
</feature>
<accession>A0A672TT21</accession>
<dbReference type="NCBIfam" id="NF001908">
    <property type="entry name" value="PRK00668.1"/>
    <property type="match status" value="1"/>
</dbReference>
<reference evidence="12" key="3">
    <citation type="submission" date="2025-09" db="UniProtKB">
        <authorList>
            <consortium name="Ensembl"/>
        </authorList>
    </citation>
    <scope>IDENTIFICATION</scope>
</reference>
<comment type="catalytic activity">
    <reaction evidence="9">
        <text>a 2'-deoxyribonucleoside 5'-diphosphate + ATP = a 2'-deoxyribonucleoside 5'-triphosphate + ADP</text>
        <dbReference type="Rhea" id="RHEA:44640"/>
        <dbReference type="ChEBI" id="CHEBI:30616"/>
        <dbReference type="ChEBI" id="CHEBI:61560"/>
        <dbReference type="ChEBI" id="CHEBI:73316"/>
        <dbReference type="ChEBI" id="CHEBI:456216"/>
        <dbReference type="EC" id="2.7.4.6"/>
    </reaction>
</comment>
<dbReference type="InterPro" id="IPR023005">
    <property type="entry name" value="Nucleoside_diP_kinase_AS"/>
</dbReference>
<protein>
    <recommendedName>
        <fullName evidence="9">Nucleoside diphosphate kinase</fullName>
        <ecNumber evidence="9">2.7.4.6</ecNumber>
    </recommendedName>
</protein>
<comment type="similarity">
    <text evidence="2 7 8">Belongs to the NDK family.</text>
</comment>
<organism evidence="12 13">
    <name type="scientific">Strigops habroptila</name>
    <name type="common">Kakapo</name>
    <dbReference type="NCBI Taxonomy" id="2489341"/>
    <lineage>
        <taxon>Eukaryota</taxon>
        <taxon>Metazoa</taxon>
        <taxon>Chordata</taxon>
        <taxon>Craniata</taxon>
        <taxon>Vertebrata</taxon>
        <taxon>Euteleostomi</taxon>
        <taxon>Archelosauria</taxon>
        <taxon>Archosauria</taxon>
        <taxon>Dinosauria</taxon>
        <taxon>Saurischia</taxon>
        <taxon>Theropoda</taxon>
        <taxon>Coelurosauria</taxon>
        <taxon>Aves</taxon>
        <taxon>Neognathae</taxon>
        <taxon>Neoaves</taxon>
        <taxon>Telluraves</taxon>
        <taxon>Australaves</taxon>
        <taxon>Psittaciformes</taxon>
        <taxon>Psittacidae</taxon>
        <taxon>Strigops</taxon>
    </lineage>
</organism>
<dbReference type="HAMAP" id="MF_00451">
    <property type="entry name" value="NDP_kinase"/>
    <property type="match status" value="1"/>
</dbReference>
<dbReference type="PROSITE" id="PS00469">
    <property type="entry name" value="NDPK"/>
    <property type="match status" value="1"/>
</dbReference>
<reference evidence="12 13" key="1">
    <citation type="submission" date="2019-11" db="EMBL/GenBank/DDBJ databases">
        <title>Strigops habroptila (kakapo) genome, bStrHab1, primary haplotype, v2.</title>
        <authorList>
            <person name="Jarvis E.D."/>
            <person name="Howard J."/>
            <person name="Rhie A."/>
            <person name="Phillippy A."/>
            <person name="Korlach J."/>
            <person name="Digby A."/>
            <person name="Iorns D."/>
            <person name="Eason D."/>
            <person name="Robertson B."/>
            <person name="Raemaekers T."/>
            <person name="Howe K."/>
            <person name="Lewin H."/>
            <person name="Damas J."/>
            <person name="Hastie A."/>
            <person name="Tracey A."/>
            <person name="Chow W."/>
            <person name="Fedrigo O."/>
        </authorList>
    </citation>
    <scope>NUCLEOTIDE SEQUENCE [LARGE SCALE GENOMIC DNA]</scope>
</reference>
<comment type="cofactor">
    <cofactor evidence="1">
        <name>Mg(2+)</name>
        <dbReference type="ChEBI" id="CHEBI:18420"/>
    </cofactor>
</comment>
<keyword evidence="13" id="KW-1185">Reference proteome</keyword>
<evidence type="ECO:0000256" key="1">
    <source>
        <dbReference type="ARBA" id="ARBA00001946"/>
    </source>
</evidence>
<dbReference type="InterPro" id="IPR001564">
    <property type="entry name" value="Nucleoside_diP_kinase"/>
</dbReference>
<feature type="binding site" evidence="7">
    <location>
        <position position="277"/>
    </location>
    <ligand>
        <name>ATP</name>
        <dbReference type="ChEBI" id="CHEBI:30616"/>
    </ligand>
</feature>
<feature type="compositionally biased region" description="Pro residues" evidence="10">
    <location>
        <begin position="113"/>
        <end position="128"/>
    </location>
</feature>
<dbReference type="AlphaFoldDB" id="A0A672TT21"/>
<evidence type="ECO:0000259" key="11">
    <source>
        <dbReference type="SMART" id="SM00562"/>
    </source>
</evidence>
<feature type="binding site" evidence="7">
    <location>
        <position position="283"/>
    </location>
    <ligand>
        <name>ATP</name>
        <dbReference type="ChEBI" id="CHEBI:30616"/>
    </ligand>
</feature>
<evidence type="ECO:0000313" key="13">
    <source>
        <dbReference type="Proteomes" id="UP000472266"/>
    </source>
</evidence>
<dbReference type="Ensembl" id="ENSSHBT00005004997.1">
    <property type="protein sequence ID" value="ENSSHBP00005004112.1"/>
    <property type="gene ID" value="ENSSHBG00005003667.1"/>
</dbReference>
<dbReference type="GO" id="GO:0004550">
    <property type="term" value="F:nucleoside diphosphate kinase activity"/>
    <property type="evidence" value="ECO:0007669"/>
    <property type="project" value="UniProtKB-EC"/>
</dbReference>
<dbReference type="InterPro" id="IPR034907">
    <property type="entry name" value="NDK-like_dom"/>
</dbReference>
<dbReference type="GO" id="GO:0005524">
    <property type="term" value="F:ATP binding"/>
    <property type="evidence" value="ECO:0007669"/>
    <property type="project" value="UniProtKB-KW"/>
</dbReference>
<evidence type="ECO:0000256" key="6">
    <source>
        <dbReference type="ARBA" id="ARBA00022840"/>
    </source>
</evidence>
<feature type="compositionally biased region" description="Low complexity" evidence="10">
    <location>
        <begin position="91"/>
        <end position="112"/>
    </location>
</feature>
<feature type="domain" description="Nucleoside diphosphate kinase-like" evidence="11">
    <location>
        <begin position="193"/>
        <end position="330"/>
    </location>
</feature>
<gene>
    <name evidence="12" type="primary">NME3</name>
</gene>
<dbReference type="Gene3D" id="3.30.70.141">
    <property type="entry name" value="Nucleoside diphosphate kinase-like domain"/>
    <property type="match status" value="1"/>
</dbReference>
<feature type="active site" description="Pros-phosphohistidine intermediate" evidence="7">
    <location>
        <position position="307"/>
    </location>
</feature>
<evidence type="ECO:0000256" key="2">
    <source>
        <dbReference type="ARBA" id="ARBA00008142"/>
    </source>
</evidence>
<evidence type="ECO:0000256" key="3">
    <source>
        <dbReference type="ARBA" id="ARBA00022679"/>
    </source>
</evidence>
<sequence>SSSGATTQEGRGAVGASPADSPEVPSRARQRQSRRSSRYSTVLRRRAESAAGPCYSSSAVATAATEVTEPEESNEQAAARSRGLGAETASPRTGRAGPSRAGAPAPAAGPAASPEPPGRSHPWVPPRGAPASRERHSAPHYRPRRSSAPARSFRRSRGVCWGGTRGAVSGGAMICLVLGLFAGLFHSGCGRINERTFVAIKPDGVQRHLVGEIIRRFEQKGLQLVGMKLLQASEELLKEHYIAHRDRPFYPRVVKYMSSGPMVAMVWQGLDVVKTVRTMIGETNPADSRPGTIRGDFCLEVSKNVIHGSDSVESAQQEINLWFRPEELTCWQDTAEHWIYE</sequence>
<feature type="binding site" evidence="7">
    <location>
        <position position="294"/>
    </location>
    <ligand>
        <name>ATP</name>
        <dbReference type="ChEBI" id="CHEBI:30616"/>
    </ligand>
</feature>
<evidence type="ECO:0000256" key="7">
    <source>
        <dbReference type="PROSITE-ProRule" id="PRU00706"/>
    </source>
</evidence>
<dbReference type="GO" id="GO:0006228">
    <property type="term" value="P:UTP biosynthetic process"/>
    <property type="evidence" value="ECO:0007669"/>
    <property type="project" value="InterPro"/>
</dbReference>
<feature type="binding site" evidence="7">
    <location>
        <position position="249"/>
    </location>
    <ligand>
        <name>ATP</name>
        <dbReference type="ChEBI" id="CHEBI:30616"/>
    </ligand>
</feature>
<dbReference type="InParanoid" id="A0A672TT21"/>